<organism evidence="1 2">
    <name type="scientific">Methylocapsa palsarum</name>
    <dbReference type="NCBI Taxonomy" id="1612308"/>
    <lineage>
        <taxon>Bacteria</taxon>
        <taxon>Pseudomonadati</taxon>
        <taxon>Pseudomonadota</taxon>
        <taxon>Alphaproteobacteria</taxon>
        <taxon>Hyphomicrobiales</taxon>
        <taxon>Beijerinckiaceae</taxon>
        <taxon>Methylocapsa</taxon>
    </lineage>
</organism>
<reference evidence="1 2" key="1">
    <citation type="submission" date="2016-10" db="EMBL/GenBank/DDBJ databases">
        <authorList>
            <person name="de Groot N.N."/>
        </authorList>
    </citation>
    <scope>NUCLEOTIDE SEQUENCE [LARGE SCALE GENOMIC DNA]</scope>
    <source>
        <strain evidence="1 2">NE2</strain>
    </source>
</reference>
<dbReference type="RefSeq" id="WP_091681858.1">
    <property type="nucleotide sequence ID" value="NZ_FOSN01000008.1"/>
</dbReference>
<name>A0A1I3ZHH7_9HYPH</name>
<evidence type="ECO:0000313" key="2">
    <source>
        <dbReference type="Proteomes" id="UP000198755"/>
    </source>
</evidence>
<proteinExistence type="predicted"/>
<accession>A0A1I3ZHH7</accession>
<dbReference type="EMBL" id="FOSN01000008">
    <property type="protein sequence ID" value="SFK43564.1"/>
    <property type="molecule type" value="Genomic_DNA"/>
</dbReference>
<dbReference type="OrthoDB" id="8243867at2"/>
<sequence>MSEPEWNSTTTPEEGSIVHVLAEDDFGQYPVPFRILFKDDRWWNAHTGEELEVFVAGWREASDTD</sequence>
<dbReference type="Proteomes" id="UP000198755">
    <property type="component" value="Unassembled WGS sequence"/>
</dbReference>
<evidence type="ECO:0000313" key="1">
    <source>
        <dbReference type="EMBL" id="SFK43564.1"/>
    </source>
</evidence>
<protein>
    <submittedName>
        <fullName evidence="1">Uncharacterized protein</fullName>
    </submittedName>
</protein>
<gene>
    <name evidence="1" type="ORF">SAMN05444581_1083</name>
</gene>
<keyword evidence="2" id="KW-1185">Reference proteome</keyword>
<dbReference type="AlphaFoldDB" id="A0A1I3ZHH7"/>